<evidence type="ECO:0000313" key="1">
    <source>
        <dbReference type="EMBL" id="GAH76736.1"/>
    </source>
</evidence>
<organism evidence="1">
    <name type="scientific">marine sediment metagenome</name>
    <dbReference type="NCBI Taxonomy" id="412755"/>
    <lineage>
        <taxon>unclassified sequences</taxon>
        <taxon>metagenomes</taxon>
        <taxon>ecological metagenomes</taxon>
    </lineage>
</organism>
<dbReference type="EMBL" id="BARU01044234">
    <property type="protein sequence ID" value="GAH76736.1"/>
    <property type="molecule type" value="Genomic_DNA"/>
</dbReference>
<accession>X1I2U6</accession>
<feature type="non-terminal residue" evidence="1">
    <location>
        <position position="38"/>
    </location>
</feature>
<name>X1I2U6_9ZZZZ</name>
<dbReference type="AlphaFoldDB" id="X1I2U6"/>
<proteinExistence type="predicted"/>
<sequence>MPQLLLPFGLAREIEAATSCFTHITFFLTLELDVGQTV</sequence>
<protein>
    <submittedName>
        <fullName evidence="1">Uncharacterized protein</fullName>
    </submittedName>
</protein>
<comment type="caution">
    <text evidence="1">The sequence shown here is derived from an EMBL/GenBank/DDBJ whole genome shotgun (WGS) entry which is preliminary data.</text>
</comment>
<reference evidence="1" key="1">
    <citation type="journal article" date="2014" name="Front. Microbiol.">
        <title>High frequency of phylogenetically diverse reductive dehalogenase-homologous genes in deep subseafloor sedimentary metagenomes.</title>
        <authorList>
            <person name="Kawai M."/>
            <person name="Futagami T."/>
            <person name="Toyoda A."/>
            <person name="Takaki Y."/>
            <person name="Nishi S."/>
            <person name="Hori S."/>
            <person name="Arai W."/>
            <person name="Tsubouchi T."/>
            <person name="Morono Y."/>
            <person name="Uchiyama I."/>
            <person name="Ito T."/>
            <person name="Fujiyama A."/>
            <person name="Inagaki F."/>
            <person name="Takami H."/>
        </authorList>
    </citation>
    <scope>NUCLEOTIDE SEQUENCE</scope>
    <source>
        <strain evidence="1">Expedition CK06-06</strain>
    </source>
</reference>
<gene>
    <name evidence="1" type="ORF">S03H2_67532</name>
</gene>